<gene>
    <name evidence="2" type="ORF">Val02_03120</name>
</gene>
<evidence type="ECO:0000313" key="3">
    <source>
        <dbReference type="Proteomes" id="UP000619260"/>
    </source>
</evidence>
<keyword evidence="3" id="KW-1185">Reference proteome</keyword>
<name>A0A8J3YEA9_9ACTN</name>
<keyword evidence="1" id="KW-0732">Signal</keyword>
<reference evidence="2" key="1">
    <citation type="submission" date="2021-01" db="EMBL/GenBank/DDBJ databases">
        <title>Whole genome shotgun sequence of Virgisporangium aliadipatigenens NBRC 105644.</title>
        <authorList>
            <person name="Komaki H."/>
            <person name="Tamura T."/>
        </authorList>
    </citation>
    <scope>NUCLEOTIDE SEQUENCE</scope>
    <source>
        <strain evidence="2">NBRC 105644</strain>
    </source>
</reference>
<sequence>MKETHMKHPTRFLGAVAAVALAATVLLSGNSASAGGPAQDVVRAGAGTYTGSADQSEAPPTAVRSRAGTDRANCWTTIRQPGGAGTTIYVDYNNCGSSSVWITPNSQAVNGSGTFTYVGSCSPFRPGEIKTWTITPNYFPATPTHNYSVTNCL</sequence>
<dbReference type="Proteomes" id="UP000619260">
    <property type="component" value="Unassembled WGS sequence"/>
</dbReference>
<organism evidence="2 3">
    <name type="scientific">Virgisporangium aliadipatigenens</name>
    <dbReference type="NCBI Taxonomy" id="741659"/>
    <lineage>
        <taxon>Bacteria</taxon>
        <taxon>Bacillati</taxon>
        <taxon>Actinomycetota</taxon>
        <taxon>Actinomycetes</taxon>
        <taxon>Micromonosporales</taxon>
        <taxon>Micromonosporaceae</taxon>
        <taxon>Virgisporangium</taxon>
    </lineage>
</organism>
<protein>
    <recommendedName>
        <fullName evidence="4">Secreted protein</fullName>
    </recommendedName>
</protein>
<proteinExistence type="predicted"/>
<dbReference type="EMBL" id="BOPF01000002">
    <property type="protein sequence ID" value="GIJ43426.1"/>
    <property type="molecule type" value="Genomic_DNA"/>
</dbReference>
<evidence type="ECO:0000313" key="2">
    <source>
        <dbReference type="EMBL" id="GIJ43426.1"/>
    </source>
</evidence>
<feature type="chain" id="PRO_5035264099" description="Secreted protein" evidence="1">
    <location>
        <begin position="35"/>
        <end position="153"/>
    </location>
</feature>
<dbReference type="AlphaFoldDB" id="A0A8J3YEA9"/>
<evidence type="ECO:0008006" key="4">
    <source>
        <dbReference type="Google" id="ProtNLM"/>
    </source>
</evidence>
<accession>A0A8J3YEA9</accession>
<evidence type="ECO:0000256" key="1">
    <source>
        <dbReference type="SAM" id="SignalP"/>
    </source>
</evidence>
<feature type="signal peptide" evidence="1">
    <location>
        <begin position="1"/>
        <end position="34"/>
    </location>
</feature>
<comment type="caution">
    <text evidence="2">The sequence shown here is derived from an EMBL/GenBank/DDBJ whole genome shotgun (WGS) entry which is preliminary data.</text>
</comment>